<dbReference type="EMBL" id="JAAAIL010002821">
    <property type="protein sequence ID" value="KAG0254329.1"/>
    <property type="molecule type" value="Genomic_DNA"/>
</dbReference>
<feature type="region of interest" description="Disordered" evidence="1">
    <location>
        <begin position="1"/>
        <end position="38"/>
    </location>
</feature>
<evidence type="ECO:0000313" key="3">
    <source>
        <dbReference type="Proteomes" id="UP001194580"/>
    </source>
</evidence>
<evidence type="ECO:0000256" key="1">
    <source>
        <dbReference type="SAM" id="MobiDB-lite"/>
    </source>
</evidence>
<dbReference type="Proteomes" id="UP001194580">
    <property type="component" value="Unassembled WGS sequence"/>
</dbReference>
<feature type="compositionally biased region" description="Polar residues" evidence="1">
    <location>
        <begin position="17"/>
        <end position="34"/>
    </location>
</feature>
<protein>
    <submittedName>
        <fullName evidence="2">Uncharacterized protein</fullName>
    </submittedName>
</protein>
<dbReference type="AlphaFoldDB" id="A0AAD4D3C0"/>
<sequence length="138" mass="14608">MDGCTIDGSVNPDIPQSIPTASQPPSTSHQSTGTTKRKVTEMAFSSPSSALPLAEVVTPTSLIRSVSLAASEINVIQSLATQLELYMKSTDSALVNSQIALEQSKVALQQTTMSIAALEEKVDDFFTATTLYRANTNA</sequence>
<evidence type="ECO:0000313" key="2">
    <source>
        <dbReference type="EMBL" id="KAG0254329.1"/>
    </source>
</evidence>
<gene>
    <name evidence="2" type="ORF">BGZ95_006084</name>
</gene>
<accession>A0AAD4D3C0</accession>
<keyword evidence="3" id="KW-1185">Reference proteome</keyword>
<comment type="caution">
    <text evidence="2">The sequence shown here is derived from an EMBL/GenBank/DDBJ whole genome shotgun (WGS) entry which is preliminary data.</text>
</comment>
<organism evidence="2 3">
    <name type="scientific">Linnemannia exigua</name>
    <dbReference type="NCBI Taxonomy" id="604196"/>
    <lineage>
        <taxon>Eukaryota</taxon>
        <taxon>Fungi</taxon>
        <taxon>Fungi incertae sedis</taxon>
        <taxon>Mucoromycota</taxon>
        <taxon>Mortierellomycotina</taxon>
        <taxon>Mortierellomycetes</taxon>
        <taxon>Mortierellales</taxon>
        <taxon>Mortierellaceae</taxon>
        <taxon>Linnemannia</taxon>
    </lineage>
</organism>
<reference evidence="2" key="1">
    <citation type="journal article" date="2020" name="Fungal Divers.">
        <title>Resolving the Mortierellaceae phylogeny through synthesis of multi-gene phylogenetics and phylogenomics.</title>
        <authorList>
            <person name="Vandepol N."/>
            <person name="Liber J."/>
            <person name="Desiro A."/>
            <person name="Na H."/>
            <person name="Kennedy M."/>
            <person name="Barry K."/>
            <person name="Grigoriev I.V."/>
            <person name="Miller A.N."/>
            <person name="O'Donnell K."/>
            <person name="Stajich J.E."/>
            <person name="Bonito G."/>
        </authorList>
    </citation>
    <scope>NUCLEOTIDE SEQUENCE</scope>
    <source>
        <strain evidence="2">NRRL 28262</strain>
    </source>
</reference>
<name>A0AAD4D3C0_9FUNG</name>
<proteinExistence type="predicted"/>